<proteinExistence type="predicted"/>
<evidence type="ECO:0000313" key="2">
    <source>
        <dbReference type="EMBL" id="RWZ78463.1"/>
    </source>
</evidence>
<accession>A0A4Q0AH98</accession>
<dbReference type="Proteomes" id="UP000289257">
    <property type="component" value="Unassembled WGS sequence"/>
</dbReference>
<reference evidence="2" key="1">
    <citation type="submission" date="2019-01" db="EMBL/GenBank/DDBJ databases">
        <title>Genomic signatures and co-occurrence patterns of the ultra-small Saccharimodia (Patescibacteria phylum) suggest a symbiotic lifestyle.</title>
        <authorList>
            <person name="Lemos L."/>
            <person name="Medeiros J."/>
            <person name="Andreote F."/>
            <person name="Fernandes G."/>
            <person name="Varani A."/>
            <person name="Oliveira G."/>
            <person name="Pylro V."/>
        </authorList>
    </citation>
    <scope>NUCLEOTIDE SEQUENCE [LARGE SCALE GENOMIC DNA]</scope>
    <source>
        <strain evidence="2">AMD02</strain>
    </source>
</reference>
<protein>
    <submittedName>
        <fullName evidence="2">Uncharacterized protein</fullName>
    </submittedName>
</protein>
<organism evidence="2 3">
    <name type="scientific">Candidatus Microsaccharimonas sossegonensis</name>
    <dbReference type="NCBI Taxonomy" id="2506948"/>
    <lineage>
        <taxon>Bacteria</taxon>
        <taxon>Candidatus Saccharimonadota</taxon>
        <taxon>Candidatus Saccharimonadia</taxon>
        <taxon>Candidatus Saccharimonadales</taxon>
        <taxon>Candidatus Saccharimonadaceae</taxon>
        <taxon>Candidatus Microsaccharimonas</taxon>
    </lineage>
</organism>
<evidence type="ECO:0000313" key="3">
    <source>
        <dbReference type="Proteomes" id="UP000289257"/>
    </source>
</evidence>
<gene>
    <name evidence="2" type="ORF">EOT05_01745</name>
</gene>
<comment type="caution">
    <text evidence="2">The sequence shown here is derived from an EMBL/GenBank/DDBJ whole genome shotgun (WGS) entry which is preliminary data.</text>
</comment>
<keyword evidence="1" id="KW-1133">Transmembrane helix</keyword>
<dbReference type="EMBL" id="SCKX01000001">
    <property type="protein sequence ID" value="RWZ78463.1"/>
    <property type="molecule type" value="Genomic_DNA"/>
</dbReference>
<keyword evidence="3" id="KW-1185">Reference proteome</keyword>
<dbReference type="AlphaFoldDB" id="A0A4Q0AH98"/>
<sequence length="399" mass="42492">MVNHRRRESGAVSLFLVIFAMLLITVVTLSFLRTMIADQQQSSVSDLSKSAYDSALAGTEDAKRALIYYRTVCATGDASACALAKQAIDSNTCNAGLSSVVNTSDPTKVVVAQAQSGGDATFNQSYTCVKMKLATSDYVGTLAANTSKIIPLKTTGTFSQVLLQWFRTEDFGTTGTNVNLEATPPQVDGGGTNQNIWPLLAQSSWPATRPPVMRTQMFQYGSSFTLNSFDSNTSGVSNANTLFLYPTGVTGTANATQDSWSFTDRDVRLTPTGTPLGTTCSGKLSGGGYACSAILNFPVPIGNAPGDTTRTAYLRLTALYKTTRFSVSPIGTQFDGVQPSIDSTGRAGDQYRRVESRVDLINVNFPFPEAALDVSGNLCKNFLVTDSSNTIPANQTTCT</sequence>
<evidence type="ECO:0000256" key="1">
    <source>
        <dbReference type="SAM" id="Phobius"/>
    </source>
</evidence>
<feature type="transmembrane region" description="Helical" evidence="1">
    <location>
        <begin position="12"/>
        <end position="32"/>
    </location>
</feature>
<keyword evidence="1" id="KW-0472">Membrane</keyword>
<keyword evidence="1" id="KW-0812">Transmembrane</keyword>
<name>A0A4Q0AH98_9BACT</name>